<dbReference type="RefSeq" id="WP_185044439.1">
    <property type="nucleotide sequence ID" value="NZ_BAABFG010000005.1"/>
</dbReference>
<accession>A0A7W7H5M0</accession>
<keyword evidence="2" id="KW-1185">Reference proteome</keyword>
<evidence type="ECO:0008006" key="3">
    <source>
        <dbReference type="Google" id="ProtNLM"/>
    </source>
</evidence>
<reference evidence="1 2" key="1">
    <citation type="submission" date="2020-08" db="EMBL/GenBank/DDBJ databases">
        <title>Sequencing the genomes of 1000 actinobacteria strains.</title>
        <authorList>
            <person name="Klenk H.-P."/>
        </authorList>
    </citation>
    <scope>NUCLEOTIDE SEQUENCE [LARGE SCALE GENOMIC DNA]</scope>
    <source>
        <strain evidence="1 2">DSM 45809</strain>
    </source>
</reference>
<organism evidence="1 2">
    <name type="scientific">Actinoplanes octamycinicus</name>
    <dbReference type="NCBI Taxonomy" id="135948"/>
    <lineage>
        <taxon>Bacteria</taxon>
        <taxon>Bacillati</taxon>
        <taxon>Actinomycetota</taxon>
        <taxon>Actinomycetes</taxon>
        <taxon>Micromonosporales</taxon>
        <taxon>Micromonosporaceae</taxon>
        <taxon>Actinoplanes</taxon>
    </lineage>
</organism>
<dbReference type="SUPFAM" id="SSF52540">
    <property type="entry name" value="P-loop containing nucleoside triphosphate hydrolases"/>
    <property type="match status" value="1"/>
</dbReference>
<dbReference type="InterPro" id="IPR027417">
    <property type="entry name" value="P-loop_NTPase"/>
</dbReference>
<gene>
    <name evidence="1" type="ORF">BJY16_007713</name>
</gene>
<name>A0A7W7H5M0_9ACTN</name>
<dbReference type="Gene3D" id="3.40.50.300">
    <property type="entry name" value="P-loop containing nucleotide triphosphate hydrolases"/>
    <property type="match status" value="1"/>
</dbReference>
<sequence length="229" mass="24684">MPMKLGPGEPAAGPWQVVAVTEVLRRLGPLPRIVAVDGRGAGGKTTVAGVLTAAVERSAVVHTDDVAWHHSFFDWADLLIDGILAPLRRGEPVRYRPPGWIAKGRPGAIEIPAGLDLVVVEGVGAGRRELAGYLDALVWVQSDFAEAERRGIERDGGDQATIDFWHEWMAEEIPFLSGQRPWERADVIVAGTPELTYDRASELVVAERCGSARVTAAAERRMAAPAPSE</sequence>
<dbReference type="EMBL" id="JACHNB010000001">
    <property type="protein sequence ID" value="MBB4744254.1"/>
    <property type="molecule type" value="Genomic_DNA"/>
</dbReference>
<proteinExistence type="predicted"/>
<dbReference type="AlphaFoldDB" id="A0A7W7H5M0"/>
<dbReference type="Proteomes" id="UP000546162">
    <property type="component" value="Unassembled WGS sequence"/>
</dbReference>
<comment type="caution">
    <text evidence="1">The sequence shown here is derived from an EMBL/GenBank/DDBJ whole genome shotgun (WGS) entry which is preliminary data.</text>
</comment>
<evidence type="ECO:0000313" key="2">
    <source>
        <dbReference type="Proteomes" id="UP000546162"/>
    </source>
</evidence>
<evidence type="ECO:0000313" key="1">
    <source>
        <dbReference type="EMBL" id="MBB4744254.1"/>
    </source>
</evidence>
<protein>
    <recommendedName>
        <fullName evidence="3">Uridine kinase</fullName>
    </recommendedName>
</protein>